<organism evidence="1 3">
    <name type="scientific">Platanthera guangdongensis</name>
    <dbReference type="NCBI Taxonomy" id="2320717"/>
    <lineage>
        <taxon>Eukaryota</taxon>
        <taxon>Viridiplantae</taxon>
        <taxon>Streptophyta</taxon>
        <taxon>Embryophyta</taxon>
        <taxon>Tracheophyta</taxon>
        <taxon>Spermatophyta</taxon>
        <taxon>Magnoliopsida</taxon>
        <taxon>Liliopsida</taxon>
        <taxon>Asparagales</taxon>
        <taxon>Orchidaceae</taxon>
        <taxon>Orchidoideae</taxon>
        <taxon>Orchideae</taxon>
        <taxon>Orchidinae</taxon>
        <taxon>Platanthera</taxon>
    </lineage>
</organism>
<keyword evidence="3" id="KW-1185">Reference proteome</keyword>
<reference evidence="1 3" key="1">
    <citation type="journal article" date="2022" name="Nat. Plants">
        <title>Genomes of leafy and leafless Platanthera orchids illuminate the evolution of mycoheterotrophy.</title>
        <authorList>
            <person name="Li M.H."/>
            <person name="Liu K.W."/>
            <person name="Li Z."/>
            <person name="Lu H.C."/>
            <person name="Ye Q.L."/>
            <person name="Zhang D."/>
            <person name="Wang J.Y."/>
            <person name="Li Y.F."/>
            <person name="Zhong Z.M."/>
            <person name="Liu X."/>
            <person name="Yu X."/>
            <person name="Liu D.K."/>
            <person name="Tu X.D."/>
            <person name="Liu B."/>
            <person name="Hao Y."/>
            <person name="Liao X.Y."/>
            <person name="Jiang Y.T."/>
            <person name="Sun W.H."/>
            <person name="Chen J."/>
            <person name="Chen Y.Q."/>
            <person name="Ai Y."/>
            <person name="Zhai J.W."/>
            <person name="Wu S.S."/>
            <person name="Zhou Z."/>
            <person name="Hsiao Y.Y."/>
            <person name="Wu W.L."/>
            <person name="Chen Y.Y."/>
            <person name="Lin Y.F."/>
            <person name="Hsu J.L."/>
            <person name="Li C.Y."/>
            <person name="Wang Z.W."/>
            <person name="Zhao X."/>
            <person name="Zhong W.Y."/>
            <person name="Ma X.K."/>
            <person name="Ma L."/>
            <person name="Huang J."/>
            <person name="Chen G.Z."/>
            <person name="Huang M.Z."/>
            <person name="Huang L."/>
            <person name="Peng D.H."/>
            <person name="Luo Y.B."/>
            <person name="Zou S.Q."/>
            <person name="Chen S.P."/>
            <person name="Lan S."/>
            <person name="Tsai W.C."/>
            <person name="Van de Peer Y."/>
            <person name="Liu Z.J."/>
        </authorList>
    </citation>
    <scope>NUCLEOTIDE SEQUENCE [LARGE SCALE GENOMIC DNA]</scope>
    <source>
        <strain evidence="1">Lor288</strain>
    </source>
</reference>
<dbReference type="EMBL" id="JBBWWR010000005">
    <property type="protein sequence ID" value="KAK8967177.1"/>
    <property type="molecule type" value="Genomic_DNA"/>
</dbReference>
<sequence>MLSEAVHELEKFPDIFDDADMYDFATLYLINLNNRIVFMNLPDDRKVSWLRKRYMDSLK</sequence>
<proteinExistence type="predicted"/>
<protein>
    <submittedName>
        <fullName evidence="1">Uncharacterized protein</fullName>
    </submittedName>
</protein>
<name>A0ABR2MDC2_9ASPA</name>
<dbReference type="EMBL" id="JBBWWR010000009">
    <property type="protein sequence ID" value="KAK8961689.1"/>
    <property type="molecule type" value="Genomic_DNA"/>
</dbReference>
<evidence type="ECO:0000313" key="1">
    <source>
        <dbReference type="EMBL" id="KAK8961689.1"/>
    </source>
</evidence>
<comment type="caution">
    <text evidence="1">The sequence shown here is derived from an EMBL/GenBank/DDBJ whole genome shotgun (WGS) entry which is preliminary data.</text>
</comment>
<reference evidence="1" key="2">
    <citation type="submission" date="2024-02" db="EMBL/GenBank/DDBJ databases">
        <authorList>
            <person name="Li M.-H."/>
            <person name="Liu K.-W."/>
            <person name="Li Z."/>
            <person name="Lu H.-C."/>
            <person name="Ye Q.-L."/>
            <person name="Zhang D."/>
            <person name="Wang J.-Y."/>
            <person name="Li Y.-F."/>
            <person name="Zhong Z.-M."/>
            <person name="Liu X."/>
            <person name="Yu X."/>
            <person name="Liu D.-K."/>
            <person name="Tu X.-D."/>
            <person name="Liu B."/>
            <person name="Hao Y."/>
            <person name="Liao X.-Y."/>
            <person name="Jiang Y.-T."/>
            <person name="Sun W.-H."/>
            <person name="Chen J."/>
            <person name="Ai Y."/>
            <person name="Zhai J.-W."/>
            <person name="Wu S.-S."/>
            <person name="Zhou Z."/>
            <person name="Hsiao Y.-Y."/>
            <person name="Wu W.-L."/>
            <person name="Chen Y.-Y."/>
            <person name="Lin Y.-F."/>
            <person name="Hsu J.-L."/>
            <person name="Li C.-Y."/>
            <person name="Wang Z.-W."/>
            <person name="Zhao X."/>
            <person name="Zhong W.-Y."/>
            <person name="Ma X.-K."/>
            <person name="Ma L."/>
            <person name="Huang J."/>
            <person name="Chen G.-Z."/>
            <person name="Huang M.-Z."/>
            <person name="Huang L."/>
            <person name="Peng D.-H."/>
            <person name="Luo Y.-B."/>
            <person name="Zou S.-Q."/>
            <person name="Chen S.-P."/>
            <person name="Lan S."/>
            <person name="Tsai W.-C."/>
            <person name="Van De Peer Y."/>
            <person name="Liu Z.-J."/>
        </authorList>
    </citation>
    <scope>NUCLEOTIDE SEQUENCE</scope>
    <source>
        <strain evidence="1">Lor288</strain>
        <tissue evidence="1">Flower</tissue>
    </source>
</reference>
<gene>
    <name evidence="2" type="ORF">KSP40_PGU000976</name>
    <name evidence="1" type="ORF">KSP40_PGU012299</name>
</gene>
<evidence type="ECO:0000313" key="2">
    <source>
        <dbReference type="EMBL" id="KAK8967177.1"/>
    </source>
</evidence>
<evidence type="ECO:0000313" key="3">
    <source>
        <dbReference type="Proteomes" id="UP001412067"/>
    </source>
</evidence>
<accession>A0ABR2MDC2</accession>
<dbReference type="Proteomes" id="UP001412067">
    <property type="component" value="Unassembled WGS sequence"/>
</dbReference>